<organism evidence="9 10">
    <name type="scientific">Ascosphaera apis ARSEF 7405</name>
    <dbReference type="NCBI Taxonomy" id="392613"/>
    <lineage>
        <taxon>Eukaryota</taxon>
        <taxon>Fungi</taxon>
        <taxon>Dikarya</taxon>
        <taxon>Ascomycota</taxon>
        <taxon>Pezizomycotina</taxon>
        <taxon>Eurotiomycetes</taxon>
        <taxon>Eurotiomycetidae</taxon>
        <taxon>Onygenales</taxon>
        <taxon>Ascosphaeraceae</taxon>
        <taxon>Ascosphaera</taxon>
    </lineage>
</organism>
<comment type="similarity">
    <text evidence="2">Belongs to the RNase H family.</text>
</comment>
<dbReference type="AlphaFoldDB" id="A0A168BPM7"/>
<feature type="domain" description="RNase H type-1" evidence="8">
    <location>
        <begin position="126"/>
        <end position="288"/>
    </location>
</feature>
<evidence type="ECO:0000256" key="7">
    <source>
        <dbReference type="ARBA" id="ARBA00022801"/>
    </source>
</evidence>
<keyword evidence="6" id="KW-0255">Endonuclease</keyword>
<dbReference type="CDD" id="cd13934">
    <property type="entry name" value="RNase_H_Dikarya_like"/>
    <property type="match status" value="1"/>
</dbReference>
<evidence type="ECO:0000256" key="5">
    <source>
        <dbReference type="ARBA" id="ARBA00022723"/>
    </source>
</evidence>
<dbReference type="InterPro" id="IPR012337">
    <property type="entry name" value="RNaseH-like_sf"/>
</dbReference>
<evidence type="ECO:0000313" key="10">
    <source>
        <dbReference type="Proteomes" id="UP000242877"/>
    </source>
</evidence>
<keyword evidence="10" id="KW-1185">Reference proteome</keyword>
<gene>
    <name evidence="9" type="ORF">AAP_01251</name>
</gene>
<name>A0A168BPM7_9EURO</name>
<dbReference type="GO" id="GO:0004523">
    <property type="term" value="F:RNA-DNA hybrid ribonuclease activity"/>
    <property type="evidence" value="ECO:0007669"/>
    <property type="project" value="UniProtKB-EC"/>
</dbReference>
<dbReference type="PROSITE" id="PS50879">
    <property type="entry name" value="RNASE_H_1"/>
    <property type="match status" value="1"/>
</dbReference>
<evidence type="ECO:0000259" key="8">
    <source>
        <dbReference type="PROSITE" id="PS50879"/>
    </source>
</evidence>
<evidence type="ECO:0000256" key="4">
    <source>
        <dbReference type="ARBA" id="ARBA00022722"/>
    </source>
</evidence>
<dbReference type="GO" id="GO:0046872">
    <property type="term" value="F:metal ion binding"/>
    <property type="evidence" value="ECO:0007669"/>
    <property type="project" value="UniProtKB-KW"/>
</dbReference>
<dbReference type="PANTHER" id="PTHR10642">
    <property type="entry name" value="RIBONUCLEASE H1"/>
    <property type="match status" value="1"/>
</dbReference>
<dbReference type="OrthoDB" id="4174227at2759"/>
<comment type="caution">
    <text evidence="9">The sequence shown here is derived from an EMBL/GenBank/DDBJ whole genome shotgun (WGS) entry which is preliminary data.</text>
</comment>
<dbReference type="VEuPathDB" id="FungiDB:AAP_01251"/>
<comment type="catalytic activity">
    <reaction evidence="1">
        <text>Endonucleolytic cleavage to 5'-phosphomonoester.</text>
        <dbReference type="EC" id="3.1.26.4"/>
    </reaction>
</comment>
<dbReference type="EC" id="3.1.26.4" evidence="3"/>
<proteinExistence type="inferred from homology"/>
<dbReference type="EMBL" id="AZGZ01000004">
    <property type="protein sequence ID" value="KZZ95575.1"/>
    <property type="molecule type" value="Genomic_DNA"/>
</dbReference>
<dbReference type="Proteomes" id="UP000242877">
    <property type="component" value="Unassembled WGS sequence"/>
</dbReference>
<dbReference type="PANTHER" id="PTHR10642:SF26">
    <property type="entry name" value="RIBONUCLEASE H1"/>
    <property type="match status" value="1"/>
</dbReference>
<dbReference type="GO" id="GO:0043137">
    <property type="term" value="P:DNA replication, removal of RNA primer"/>
    <property type="evidence" value="ECO:0007669"/>
    <property type="project" value="TreeGrafter"/>
</dbReference>
<protein>
    <recommendedName>
        <fullName evidence="3">ribonuclease H</fullName>
        <ecNumber evidence="3">3.1.26.4</ecNumber>
    </recommendedName>
</protein>
<evidence type="ECO:0000256" key="3">
    <source>
        <dbReference type="ARBA" id="ARBA00012180"/>
    </source>
</evidence>
<dbReference type="InterPro" id="IPR002156">
    <property type="entry name" value="RNaseH_domain"/>
</dbReference>
<dbReference type="Pfam" id="PF00075">
    <property type="entry name" value="RNase_H"/>
    <property type="match status" value="1"/>
</dbReference>
<sequence length="309" mass="34417">MFDVDGPIQLRNGIFVCAAHQLEICHWCTCDYTVLREGGSDDDIYPDEFEAGYDSDHPSDYESGDDVDPEFITVISPRAVERGPVVGNGRVFPTMFRPLDGYTPQRQFLPLTTLIPMYTRYCNRKNRGQGLIYTDGACLDNGRHNAKGGCAFVFREPVPGAPHASSCKFPLEDEGPTGERHPQTSNRAELRAVIAALRYRFWTGEGFNSMVIATDSEYVALGATSWVRGWVRNGWKAANGQPVKNKDLWQCLLGEVERWSDGGLQVLFWRIPREQNTVADRCAKDAAAEALTAPEPEYKGFVDVIGALI</sequence>
<keyword evidence="7" id="KW-0378">Hydrolase</keyword>
<dbReference type="InterPro" id="IPR036397">
    <property type="entry name" value="RNaseH_sf"/>
</dbReference>
<evidence type="ECO:0000256" key="6">
    <source>
        <dbReference type="ARBA" id="ARBA00022759"/>
    </source>
</evidence>
<reference evidence="9 10" key="1">
    <citation type="journal article" date="2016" name="Genome Biol. Evol.">
        <title>Divergent and convergent evolution of fungal pathogenicity.</title>
        <authorList>
            <person name="Shang Y."/>
            <person name="Xiao G."/>
            <person name="Zheng P."/>
            <person name="Cen K."/>
            <person name="Zhan S."/>
            <person name="Wang C."/>
        </authorList>
    </citation>
    <scope>NUCLEOTIDE SEQUENCE [LARGE SCALE GENOMIC DNA]</scope>
    <source>
        <strain evidence="9 10">ARSEF 7405</strain>
    </source>
</reference>
<dbReference type="InterPro" id="IPR050092">
    <property type="entry name" value="RNase_H"/>
</dbReference>
<dbReference type="SUPFAM" id="SSF53098">
    <property type="entry name" value="Ribonuclease H-like"/>
    <property type="match status" value="1"/>
</dbReference>
<accession>A0A168BPM7</accession>
<dbReference type="Gene3D" id="3.30.420.10">
    <property type="entry name" value="Ribonuclease H-like superfamily/Ribonuclease H"/>
    <property type="match status" value="1"/>
</dbReference>
<keyword evidence="4" id="KW-0540">Nuclease</keyword>
<keyword evidence="5" id="KW-0479">Metal-binding</keyword>
<evidence type="ECO:0000256" key="1">
    <source>
        <dbReference type="ARBA" id="ARBA00000077"/>
    </source>
</evidence>
<evidence type="ECO:0000256" key="2">
    <source>
        <dbReference type="ARBA" id="ARBA00005300"/>
    </source>
</evidence>
<evidence type="ECO:0000313" key="9">
    <source>
        <dbReference type="EMBL" id="KZZ95575.1"/>
    </source>
</evidence>
<dbReference type="GO" id="GO:0003676">
    <property type="term" value="F:nucleic acid binding"/>
    <property type="evidence" value="ECO:0007669"/>
    <property type="project" value="InterPro"/>
</dbReference>